<dbReference type="Pfam" id="PF01068">
    <property type="entry name" value="DNA_ligase_A_M"/>
    <property type="match status" value="1"/>
</dbReference>
<keyword evidence="3" id="KW-0227">DNA damage</keyword>
<dbReference type="EMBL" id="CP119943">
    <property type="protein sequence ID" value="WFC98715.1"/>
    <property type="molecule type" value="Genomic_DNA"/>
</dbReference>
<dbReference type="Gene3D" id="3.30.470.30">
    <property type="entry name" value="DNA ligase/mRNA capping enzyme"/>
    <property type="match status" value="1"/>
</dbReference>
<dbReference type="AlphaFoldDB" id="A0AAJ5YRD0"/>
<dbReference type="GO" id="GO:0006310">
    <property type="term" value="P:DNA recombination"/>
    <property type="evidence" value="ECO:0007669"/>
    <property type="project" value="InterPro"/>
</dbReference>
<dbReference type="InterPro" id="IPR012310">
    <property type="entry name" value="DNA_ligase_ATP-dep_cent"/>
</dbReference>
<keyword evidence="1" id="KW-0436">Ligase</keyword>
<dbReference type="SUPFAM" id="SSF56091">
    <property type="entry name" value="DNA ligase/mRNA capping enzyme, catalytic domain"/>
    <property type="match status" value="1"/>
</dbReference>
<organism evidence="6 7">
    <name type="scientific">Malassezia yamatoensis</name>
    <dbReference type="NCBI Taxonomy" id="253288"/>
    <lineage>
        <taxon>Eukaryota</taxon>
        <taxon>Fungi</taxon>
        <taxon>Dikarya</taxon>
        <taxon>Basidiomycota</taxon>
        <taxon>Ustilaginomycotina</taxon>
        <taxon>Malasseziomycetes</taxon>
        <taxon>Malasseziales</taxon>
        <taxon>Malasseziaceae</taxon>
        <taxon>Malassezia</taxon>
    </lineage>
</organism>
<evidence type="ECO:0000259" key="5">
    <source>
        <dbReference type="Pfam" id="PF01068"/>
    </source>
</evidence>
<keyword evidence="2" id="KW-0235">DNA replication</keyword>
<dbReference type="InterPro" id="IPR050326">
    <property type="entry name" value="NAD_dep_DNA_ligaseB"/>
</dbReference>
<sequence length="392" mass="44796">MNGKFPEKRTSISTPTSVEELLDALNQRVVTGNESKELVRQFLVENSLMSFPVSDAKDQSVTEDELLEIFYRCLDRNLKVGISHNIFRSILQPVHADNETEAFLHDLYSTASITSVAMPIALAHNATPRRLENLGFVLPWFISRKLDGVRCLVVISVNLKDSKPQVTRVDTLSRSGQSISSLSTFRQELAADLNAYPNLRTLCRDLGRTDQTQFVIDGELCALETSDDSREPTYVENFTHTLSVVRRQQDAKSKVVLFPFDFIPIDQFVRWRIHFETGKAIPLRERLNSLRGLVEWCLAHRAQTPLRDLEQIRVNEVPNLDQLLTEAVQRHWEGLVIRADIGYEGKRTANMLKLRQTQDAEYLVLDAVVGKMRLPVDGVFQERLALSRMWFD</sequence>
<dbReference type="GO" id="GO:0006260">
    <property type="term" value="P:DNA replication"/>
    <property type="evidence" value="ECO:0007669"/>
    <property type="project" value="UniProtKB-KW"/>
</dbReference>
<keyword evidence="7" id="KW-1185">Reference proteome</keyword>
<dbReference type="PANTHER" id="PTHR47810:SF1">
    <property type="entry name" value="DNA LIGASE B"/>
    <property type="match status" value="1"/>
</dbReference>
<evidence type="ECO:0000313" key="6">
    <source>
        <dbReference type="EMBL" id="WFC98715.1"/>
    </source>
</evidence>
<dbReference type="Proteomes" id="UP001219567">
    <property type="component" value="Chromosome 1"/>
</dbReference>
<evidence type="ECO:0000256" key="2">
    <source>
        <dbReference type="ARBA" id="ARBA00022705"/>
    </source>
</evidence>
<proteinExistence type="predicted"/>
<feature type="domain" description="ATP-dependent DNA ligase family profile" evidence="5">
    <location>
        <begin position="140"/>
        <end position="354"/>
    </location>
</feature>
<evidence type="ECO:0000256" key="1">
    <source>
        <dbReference type="ARBA" id="ARBA00022598"/>
    </source>
</evidence>
<accession>A0AAJ5YRD0</accession>
<evidence type="ECO:0000256" key="3">
    <source>
        <dbReference type="ARBA" id="ARBA00022763"/>
    </source>
</evidence>
<dbReference type="GO" id="GO:0006281">
    <property type="term" value="P:DNA repair"/>
    <property type="evidence" value="ECO:0007669"/>
    <property type="project" value="UniProtKB-KW"/>
</dbReference>
<protein>
    <recommendedName>
        <fullName evidence="5">ATP-dependent DNA ligase family profile domain-containing protein</fullName>
    </recommendedName>
</protein>
<dbReference type="PANTHER" id="PTHR47810">
    <property type="entry name" value="DNA LIGASE"/>
    <property type="match status" value="1"/>
</dbReference>
<reference evidence="6 7" key="1">
    <citation type="submission" date="2023-03" db="EMBL/GenBank/DDBJ databases">
        <title>Mating type loci evolution in Malassezia.</title>
        <authorList>
            <person name="Coelho M.A."/>
        </authorList>
    </citation>
    <scope>NUCLEOTIDE SEQUENCE [LARGE SCALE GENOMIC DNA]</scope>
    <source>
        <strain evidence="6 7">CBS 9725</strain>
    </source>
</reference>
<evidence type="ECO:0000313" key="7">
    <source>
        <dbReference type="Proteomes" id="UP001219567"/>
    </source>
</evidence>
<gene>
    <name evidence="6" type="ORF">MYAM1_001447</name>
</gene>
<dbReference type="GO" id="GO:0003910">
    <property type="term" value="F:DNA ligase (ATP) activity"/>
    <property type="evidence" value="ECO:0007669"/>
    <property type="project" value="InterPro"/>
</dbReference>
<keyword evidence="4" id="KW-0234">DNA repair</keyword>
<evidence type="ECO:0000256" key="4">
    <source>
        <dbReference type="ARBA" id="ARBA00023204"/>
    </source>
</evidence>
<dbReference type="GO" id="GO:0005524">
    <property type="term" value="F:ATP binding"/>
    <property type="evidence" value="ECO:0007669"/>
    <property type="project" value="InterPro"/>
</dbReference>
<name>A0AAJ5YRD0_9BASI</name>